<sequence>MSLERLTAATLRRCRAVHETHDHVIPAAWPVEDQLAVALVLEFGEHLAGLGHTTASGIAALAQALPDLPEDVPAWLEEIRAALRLRVGWMAVGDEPAFPFIVDKAPDGPPPGFVPPKLDEGSARAAFLDYAGTERFAEQVVQRCRMARDVHDGRIDRGWSLRQQLVVALVLRDHGHLASLGYSIQGAEVELINGMARPPSDLDSWLDGIRHELGGLEVVGAPLDRPTLTQLRIEIEVEGQRWNPGGPASAEVDRAGEIVDLVQRTVVRSQRIHQAPATIGVQRAESPAVPPSPMHTLVTIELTVSVIESRWRDTAPAGSSTAPLAEELRSHVAETLAANGRFADTAATITVTVIA</sequence>
<proteinExistence type="predicted"/>
<dbReference type="STRING" id="394193.SAMN04489732_12929"/>
<dbReference type="AlphaFoldDB" id="A0A1H8YN29"/>
<name>A0A1H8YN29_9PSEU</name>
<protein>
    <submittedName>
        <fullName evidence="1">Uncharacterized protein</fullName>
    </submittedName>
</protein>
<reference evidence="1 2" key="1">
    <citation type="submission" date="2016-10" db="EMBL/GenBank/DDBJ databases">
        <authorList>
            <person name="de Groot N.N."/>
        </authorList>
    </citation>
    <scope>NUCLEOTIDE SEQUENCE [LARGE SCALE GENOMIC DNA]</scope>
    <source>
        <strain evidence="1 2">DSM 44993</strain>
    </source>
</reference>
<gene>
    <name evidence="1" type="ORF">SAMN04489732_12929</name>
</gene>
<evidence type="ECO:0000313" key="2">
    <source>
        <dbReference type="Proteomes" id="UP000198582"/>
    </source>
</evidence>
<organism evidence="1 2">
    <name type="scientific">Amycolatopsis saalfeldensis</name>
    <dbReference type="NCBI Taxonomy" id="394193"/>
    <lineage>
        <taxon>Bacteria</taxon>
        <taxon>Bacillati</taxon>
        <taxon>Actinomycetota</taxon>
        <taxon>Actinomycetes</taxon>
        <taxon>Pseudonocardiales</taxon>
        <taxon>Pseudonocardiaceae</taxon>
        <taxon>Amycolatopsis</taxon>
    </lineage>
</organism>
<accession>A0A1H8YN29</accession>
<keyword evidence="2" id="KW-1185">Reference proteome</keyword>
<dbReference type="EMBL" id="FOEF01000029">
    <property type="protein sequence ID" value="SEP53604.1"/>
    <property type="molecule type" value="Genomic_DNA"/>
</dbReference>
<evidence type="ECO:0000313" key="1">
    <source>
        <dbReference type="EMBL" id="SEP53604.1"/>
    </source>
</evidence>
<dbReference type="Proteomes" id="UP000198582">
    <property type="component" value="Unassembled WGS sequence"/>
</dbReference>